<evidence type="ECO:0000256" key="7">
    <source>
        <dbReference type="ARBA" id="ARBA00022989"/>
    </source>
</evidence>
<dbReference type="SUPFAM" id="SSF69179">
    <property type="entry name" value="Integrin domains"/>
    <property type="match status" value="2"/>
</dbReference>
<keyword evidence="18" id="KW-1185">Reference proteome</keyword>
<keyword evidence="7 13" id="KW-1133">Transmembrane helix</keyword>
<dbReference type="Pfam" id="PF08441">
    <property type="entry name" value="Integrin_A_Ig_1"/>
    <property type="match status" value="1"/>
</dbReference>
<dbReference type="InterPro" id="IPR048286">
    <property type="entry name" value="Integrin_alpha_Ig-like_3"/>
</dbReference>
<dbReference type="AlphaFoldDB" id="A0A0V0ZP37"/>
<sequence>LITVVFSLQLIGESGAALLIVVLFVLMDSESIYLSCIILHILNFCTYSLAFNLDTDMPVYKIGPKDTYFGFAVAQHMKGDEPLILIGAPKAESGQVGTKHAGAMFACPVNSVFNNVSETPTSKWCQNSRVEYPSFAFDEVDFYKHAPNKVRPEDIYTKDHQWLGSTIRSSGRGSRVLVCAPNLIYGSAAYIEGACFLLKNDLTHVKRIRTCQFFTKKNRHNDYSVCQEGFSATLDEKYQVIATGLPGASRWIGGMFAQDIDEHLSTLHARWTPMVRGNHTVENVIKAHSYFGYSTAVGIFGFAHENFKPNGNFTLVAGCPRCNDTGAVYFLPFYKEVTVDQYSALRLFHDHMNLTGDESFASGFGYSITVMDIDQDGFDDLIVGAPYHYNFSSTKPTGGRVYVYFSSGKVQPSDKNKFVFKEPIRLSGSMDSMFGAATANLGDLNEDNFNDLAVGAPYDEGGGAVYIYFGSSAESFDSKPMQIIRGNELKITNPLLNPIQTFGWSLSGGLDMDNNGYPDLLVGAFKSDMAILLRARPIVHIVTTVEEEDLKPIDLDHQRCKNYWEKFYNRKNIIIPTVCCILYFCSFKFRTKLRIRRQTIGSQLDFTRNILLCRLEVLRHGSALKRAEFSGKFNYHKEWPCGRGAVDSAQIQEHELFIRDTNRDWLNPLKFVFSVALLTDKPKPATSPLSTIPNINDYPVLDKIGSQTEFTLEFNKKCGNDDQCISDLVLNCLLVNLAKEASSDMYVKQVGKDDELDLHYRVTNKGERAYESSLFVKYNENELERPMLLQKSHNLLNFGKLKNGLIEVLLGNPLEPNAEVVFQLKFKLTRGRSETLGKPLVFESFVNSTSTEVDESNNRCKVAVKVIKKAELEIVGISKPKLVYFGGKVFGESSVFYEEDIGPQVIHTYLVKNSGPWGVSDVTVMIEHPHQIYSPYARGKWALYLMYTPVIELPIPGSAITETRNCYVDLMAEHVNPLDVKIGSAEDDDGMSELEKPTRKPSSKYTTTALQFVQSLRDFRIRQEVVNIDGETYKRVVVNCNKQPEKRTAKCFPIRCIIDHLEPNITATIRILSRLWNSTFVEDYRDVDHVLVESRAWIEVDRRQGIEETNYLDNEATAVTRAQPDMPQIEEKLKIPLWIIILAVLGGIFLLMLITVLLWKCGFFKRGKYYDQPLYKAEYKHSEDID</sequence>
<dbReference type="Gene3D" id="2.60.40.1460">
    <property type="entry name" value="Integrin domains. Chain A, domain 2"/>
    <property type="match status" value="1"/>
</dbReference>
<keyword evidence="5" id="KW-0677">Repeat</keyword>
<gene>
    <name evidence="17" type="primary">ina-1</name>
    <name evidence="17" type="ORF">T12_12073</name>
</gene>
<dbReference type="PANTHER" id="PTHR23220">
    <property type="entry name" value="INTEGRIN ALPHA"/>
    <property type="match status" value="1"/>
</dbReference>
<dbReference type="GO" id="GO:0005178">
    <property type="term" value="F:integrin binding"/>
    <property type="evidence" value="ECO:0007669"/>
    <property type="project" value="TreeGrafter"/>
</dbReference>
<keyword evidence="3 13" id="KW-0812">Transmembrane</keyword>
<evidence type="ECO:0000256" key="11">
    <source>
        <dbReference type="ARBA" id="ARBA00023180"/>
    </source>
</evidence>
<proteinExistence type="inferred from homology"/>
<dbReference type="Pfam" id="PF20806">
    <property type="entry name" value="Integrin_A_Ig_3"/>
    <property type="match status" value="1"/>
</dbReference>
<evidence type="ECO:0000256" key="10">
    <source>
        <dbReference type="ARBA" id="ARBA00023170"/>
    </source>
</evidence>
<feature type="repeat" description="FG-GAP" evidence="12">
    <location>
        <begin position="351"/>
        <end position="413"/>
    </location>
</feature>
<feature type="domain" description="Integrin alpha first immunoglubulin-like" evidence="14">
    <location>
        <begin position="535"/>
        <end position="715"/>
    </location>
</feature>
<dbReference type="InterPro" id="IPR000413">
    <property type="entry name" value="Integrin_alpha"/>
</dbReference>
<dbReference type="GO" id="GO:0098609">
    <property type="term" value="P:cell-cell adhesion"/>
    <property type="evidence" value="ECO:0007669"/>
    <property type="project" value="TreeGrafter"/>
</dbReference>
<keyword evidence="4" id="KW-0732">Signal</keyword>
<dbReference type="Proteomes" id="UP000054783">
    <property type="component" value="Unassembled WGS sequence"/>
</dbReference>
<evidence type="ECO:0000259" key="14">
    <source>
        <dbReference type="Pfam" id="PF08441"/>
    </source>
</evidence>
<keyword evidence="11" id="KW-0325">Glycoprotein</keyword>
<evidence type="ECO:0000256" key="3">
    <source>
        <dbReference type="ARBA" id="ARBA00022692"/>
    </source>
</evidence>
<dbReference type="GO" id="GO:0007229">
    <property type="term" value="P:integrin-mediated signaling pathway"/>
    <property type="evidence" value="ECO:0007669"/>
    <property type="project" value="UniProtKB-KW"/>
</dbReference>
<evidence type="ECO:0000313" key="17">
    <source>
        <dbReference type="EMBL" id="KRY14100.1"/>
    </source>
</evidence>
<evidence type="ECO:0000256" key="9">
    <source>
        <dbReference type="ARBA" id="ARBA00023136"/>
    </source>
</evidence>
<evidence type="ECO:0000256" key="6">
    <source>
        <dbReference type="ARBA" id="ARBA00022889"/>
    </source>
</evidence>
<dbReference type="Pfam" id="PF01839">
    <property type="entry name" value="FG-GAP"/>
    <property type="match status" value="2"/>
</dbReference>
<feature type="domain" description="Integrin alpha second immunoglobulin-like" evidence="15">
    <location>
        <begin position="718"/>
        <end position="866"/>
    </location>
</feature>
<accession>A0A0V0ZP37</accession>
<dbReference type="OrthoDB" id="5317514at2759"/>
<feature type="transmembrane region" description="Helical" evidence="13">
    <location>
        <begin position="6"/>
        <end position="25"/>
    </location>
</feature>
<dbReference type="GO" id="GO:0048513">
    <property type="term" value="P:animal organ development"/>
    <property type="evidence" value="ECO:0007669"/>
    <property type="project" value="UniProtKB-ARBA"/>
</dbReference>
<dbReference type="InterPro" id="IPR028994">
    <property type="entry name" value="Integrin_alpha_N"/>
</dbReference>
<feature type="repeat" description="FG-GAP" evidence="12">
    <location>
        <begin position="488"/>
        <end position="550"/>
    </location>
</feature>
<dbReference type="InterPro" id="IPR013519">
    <property type="entry name" value="Int_alpha_beta-p"/>
</dbReference>
<dbReference type="InterPro" id="IPR032695">
    <property type="entry name" value="Integrin_dom_sf"/>
</dbReference>
<evidence type="ECO:0000256" key="1">
    <source>
        <dbReference type="ARBA" id="ARBA00004479"/>
    </source>
</evidence>
<dbReference type="GO" id="GO:0009897">
    <property type="term" value="C:external side of plasma membrane"/>
    <property type="evidence" value="ECO:0007669"/>
    <property type="project" value="TreeGrafter"/>
</dbReference>
<evidence type="ECO:0000256" key="2">
    <source>
        <dbReference type="ARBA" id="ARBA00008054"/>
    </source>
</evidence>
<keyword evidence="8 13" id="KW-0401">Integrin</keyword>
<dbReference type="STRING" id="990121.A0A0V0ZP37"/>
<feature type="transmembrane region" description="Helical" evidence="13">
    <location>
        <begin position="1135"/>
        <end position="1159"/>
    </location>
</feature>
<dbReference type="InterPro" id="IPR018184">
    <property type="entry name" value="Integrin_alpha_C_CS"/>
</dbReference>
<dbReference type="PRINTS" id="PR01185">
    <property type="entry name" value="INTEGRINA"/>
</dbReference>
<dbReference type="SMART" id="SM00191">
    <property type="entry name" value="Int_alpha"/>
    <property type="match status" value="5"/>
</dbReference>
<dbReference type="PROSITE" id="PS51470">
    <property type="entry name" value="FG_GAP"/>
    <property type="match status" value="4"/>
</dbReference>
<dbReference type="Gene3D" id="2.60.40.1510">
    <property type="entry name" value="ntegrin, alpha v. Chain A, domain 3"/>
    <property type="match status" value="1"/>
</dbReference>
<feature type="non-terminal residue" evidence="17">
    <location>
        <position position="1"/>
    </location>
</feature>
<feature type="transmembrane region" description="Helical" evidence="13">
    <location>
        <begin position="32"/>
        <end position="51"/>
    </location>
</feature>
<evidence type="ECO:0000313" key="18">
    <source>
        <dbReference type="Proteomes" id="UP000054783"/>
    </source>
</evidence>
<evidence type="ECO:0000256" key="13">
    <source>
        <dbReference type="RuleBase" id="RU003762"/>
    </source>
</evidence>
<feature type="repeat" description="FG-GAP" evidence="12">
    <location>
        <begin position="421"/>
        <end position="477"/>
    </location>
</feature>
<dbReference type="PROSITE" id="PS00242">
    <property type="entry name" value="INTEGRIN_ALPHA"/>
    <property type="match status" value="1"/>
</dbReference>
<reference evidence="17 18" key="1">
    <citation type="submission" date="2015-01" db="EMBL/GenBank/DDBJ databases">
        <title>Evolution of Trichinella species and genotypes.</title>
        <authorList>
            <person name="Korhonen P.K."/>
            <person name="Edoardo P."/>
            <person name="Giuseppe L.R."/>
            <person name="Gasser R.B."/>
        </authorList>
    </citation>
    <scope>NUCLEOTIDE SEQUENCE [LARGE SCALE GENOMIC DNA]</scope>
    <source>
        <strain evidence="17">ISS2496</strain>
    </source>
</reference>
<organism evidence="17 18">
    <name type="scientific">Trichinella patagoniensis</name>
    <dbReference type="NCBI Taxonomy" id="990121"/>
    <lineage>
        <taxon>Eukaryota</taxon>
        <taxon>Metazoa</taxon>
        <taxon>Ecdysozoa</taxon>
        <taxon>Nematoda</taxon>
        <taxon>Enoplea</taxon>
        <taxon>Dorylaimia</taxon>
        <taxon>Trichinellida</taxon>
        <taxon>Trichinellidae</taxon>
        <taxon>Trichinella</taxon>
    </lineage>
</organism>
<name>A0A0V0ZP37_9BILA</name>
<dbReference type="Pfam" id="PF20805">
    <property type="entry name" value="Integrin_A_Ig_2"/>
    <property type="match status" value="1"/>
</dbReference>
<dbReference type="Gene3D" id="1.20.5.930">
    <property type="entry name" value="Bicelle-embedded integrin alpha(iib) transmembrane segment"/>
    <property type="match status" value="1"/>
</dbReference>
<keyword evidence="6 13" id="KW-0130">Cell adhesion</keyword>
<comment type="caution">
    <text evidence="17">The sequence shown here is derived from an EMBL/GenBank/DDBJ whole genome shotgun (WGS) entry which is preliminary data.</text>
</comment>
<evidence type="ECO:0000256" key="8">
    <source>
        <dbReference type="ARBA" id="ARBA00023037"/>
    </source>
</evidence>
<comment type="similarity">
    <text evidence="2 13">Belongs to the integrin alpha chain family.</text>
</comment>
<dbReference type="PANTHER" id="PTHR23220:SF122">
    <property type="entry name" value="INTEGRIN ALPHA-PS1"/>
    <property type="match status" value="1"/>
</dbReference>
<dbReference type="GO" id="GO:0007160">
    <property type="term" value="P:cell-matrix adhesion"/>
    <property type="evidence" value="ECO:0007669"/>
    <property type="project" value="TreeGrafter"/>
</dbReference>
<feature type="domain" description="Integrin alpha third immunoglobulin-like" evidence="16">
    <location>
        <begin position="872"/>
        <end position="1121"/>
    </location>
</feature>
<dbReference type="EMBL" id="JYDQ01000124">
    <property type="protein sequence ID" value="KRY14100.1"/>
    <property type="molecule type" value="Genomic_DNA"/>
</dbReference>
<dbReference type="Gene3D" id="2.130.10.130">
    <property type="entry name" value="Integrin alpha, N-terminal"/>
    <property type="match status" value="1"/>
</dbReference>
<dbReference type="Gene3D" id="2.60.40.1530">
    <property type="entry name" value="ntegrin, alpha v. Chain A, domain 4"/>
    <property type="match status" value="1"/>
</dbReference>
<dbReference type="InterPro" id="IPR013517">
    <property type="entry name" value="FG-GAP"/>
</dbReference>
<evidence type="ECO:0000256" key="12">
    <source>
        <dbReference type="PROSITE-ProRule" id="PRU00803"/>
    </source>
</evidence>
<evidence type="ECO:0000259" key="15">
    <source>
        <dbReference type="Pfam" id="PF20805"/>
    </source>
</evidence>
<dbReference type="GO" id="GO:0008305">
    <property type="term" value="C:integrin complex"/>
    <property type="evidence" value="ECO:0007669"/>
    <property type="project" value="InterPro"/>
</dbReference>
<evidence type="ECO:0000256" key="4">
    <source>
        <dbReference type="ARBA" id="ARBA00022729"/>
    </source>
</evidence>
<protein>
    <submittedName>
        <fullName evidence="17">Integrin alpha ina-1</fullName>
    </submittedName>
</protein>
<dbReference type="SUPFAM" id="SSF69318">
    <property type="entry name" value="Integrin alpha N-terminal domain"/>
    <property type="match status" value="1"/>
</dbReference>
<comment type="caution">
    <text evidence="13">Lacks conserved residue(s) required for the propagation of feature annotation.</text>
</comment>
<keyword evidence="10 13" id="KW-0675">Receptor</keyword>
<dbReference type="InterPro" id="IPR048285">
    <property type="entry name" value="Integrin_alpha_Ig-like_2"/>
</dbReference>
<dbReference type="InterPro" id="IPR013649">
    <property type="entry name" value="Integrin_alpha_Ig-like_1"/>
</dbReference>
<keyword evidence="9 13" id="KW-0472">Membrane</keyword>
<feature type="repeat" description="FG-GAP" evidence="12">
    <location>
        <begin position="55"/>
        <end position="116"/>
    </location>
</feature>
<comment type="subcellular location">
    <subcellularLocation>
        <location evidence="1 13">Membrane</location>
        <topology evidence="1 13">Single-pass type I membrane protein</topology>
    </subcellularLocation>
</comment>
<evidence type="ECO:0000259" key="16">
    <source>
        <dbReference type="Pfam" id="PF20806"/>
    </source>
</evidence>
<evidence type="ECO:0000256" key="5">
    <source>
        <dbReference type="ARBA" id="ARBA00022737"/>
    </source>
</evidence>
<dbReference type="GO" id="GO:0033627">
    <property type="term" value="P:cell adhesion mediated by integrin"/>
    <property type="evidence" value="ECO:0007669"/>
    <property type="project" value="TreeGrafter"/>
</dbReference>